<dbReference type="AlphaFoldDB" id="A0A931E313"/>
<evidence type="ECO:0000256" key="1">
    <source>
        <dbReference type="ARBA" id="ARBA00022679"/>
    </source>
</evidence>
<evidence type="ECO:0000313" key="4">
    <source>
        <dbReference type="Proteomes" id="UP000628448"/>
    </source>
</evidence>
<organism evidence="3 4">
    <name type="scientific">Panacibacter microcysteis</name>
    <dbReference type="NCBI Taxonomy" id="2793269"/>
    <lineage>
        <taxon>Bacteria</taxon>
        <taxon>Pseudomonadati</taxon>
        <taxon>Bacteroidota</taxon>
        <taxon>Chitinophagia</taxon>
        <taxon>Chitinophagales</taxon>
        <taxon>Chitinophagaceae</taxon>
        <taxon>Panacibacter</taxon>
    </lineage>
</organism>
<comment type="caution">
    <text evidence="3">The sequence shown here is derived from an EMBL/GenBank/DDBJ whole genome shotgun (WGS) entry which is preliminary data.</text>
</comment>
<dbReference type="SUPFAM" id="SSF55729">
    <property type="entry name" value="Acyl-CoA N-acyltransferases (Nat)"/>
    <property type="match status" value="1"/>
</dbReference>
<feature type="domain" description="N-acetyltransferase" evidence="2">
    <location>
        <begin position="10"/>
        <end position="156"/>
    </location>
</feature>
<dbReference type="EMBL" id="JADWYR010000001">
    <property type="protein sequence ID" value="MBG9376680.1"/>
    <property type="molecule type" value="Genomic_DNA"/>
</dbReference>
<gene>
    <name evidence="3" type="ORF">I5907_10565</name>
</gene>
<name>A0A931E313_9BACT</name>
<keyword evidence="1" id="KW-0808">Transferase</keyword>
<dbReference type="GO" id="GO:0008080">
    <property type="term" value="F:N-acetyltransferase activity"/>
    <property type="evidence" value="ECO:0007669"/>
    <property type="project" value="InterPro"/>
</dbReference>
<dbReference type="InterPro" id="IPR000182">
    <property type="entry name" value="GNAT_dom"/>
</dbReference>
<sequence>MFAITDIAIIPYNKAYATDFKKLNLAWIEQYFVAEPHDVEVLDDPEHFIIHPGGEILFAKHGNNIVGTCALVKTAPQEFELAKMAVAADMRGKKVGNLLGEAALEKCRAAGARRIWLESNRQLVAAITLYKKLGFTEIPITNTPYARADIKMERWL</sequence>
<dbReference type="Gene3D" id="3.40.630.30">
    <property type="match status" value="1"/>
</dbReference>
<reference evidence="3" key="1">
    <citation type="submission" date="2020-11" db="EMBL/GenBank/DDBJ databases">
        <title>Bacterial whole genome sequence for Panacibacter sp. DH6.</title>
        <authorList>
            <person name="Le V."/>
            <person name="Ko S."/>
            <person name="Ahn C.-Y."/>
            <person name="Oh H.-M."/>
        </authorList>
    </citation>
    <scope>NUCLEOTIDE SEQUENCE</scope>
    <source>
        <strain evidence="3">DH6</strain>
    </source>
</reference>
<dbReference type="Pfam" id="PF00583">
    <property type="entry name" value="Acetyltransf_1"/>
    <property type="match status" value="1"/>
</dbReference>
<dbReference type="Proteomes" id="UP000628448">
    <property type="component" value="Unassembled WGS sequence"/>
</dbReference>
<dbReference type="PROSITE" id="PS51186">
    <property type="entry name" value="GNAT"/>
    <property type="match status" value="1"/>
</dbReference>
<evidence type="ECO:0000313" key="3">
    <source>
        <dbReference type="EMBL" id="MBG9376680.1"/>
    </source>
</evidence>
<dbReference type="CDD" id="cd04301">
    <property type="entry name" value="NAT_SF"/>
    <property type="match status" value="1"/>
</dbReference>
<protein>
    <submittedName>
        <fullName evidence="3">GNAT family N-acetyltransferase</fullName>
    </submittedName>
</protein>
<keyword evidence="4" id="KW-1185">Reference proteome</keyword>
<dbReference type="InterPro" id="IPR050769">
    <property type="entry name" value="NAT_camello-type"/>
</dbReference>
<evidence type="ECO:0000259" key="2">
    <source>
        <dbReference type="PROSITE" id="PS51186"/>
    </source>
</evidence>
<dbReference type="RefSeq" id="WP_196990681.1">
    <property type="nucleotide sequence ID" value="NZ_JADWYR010000001.1"/>
</dbReference>
<proteinExistence type="predicted"/>
<dbReference type="PANTHER" id="PTHR13947">
    <property type="entry name" value="GNAT FAMILY N-ACETYLTRANSFERASE"/>
    <property type="match status" value="1"/>
</dbReference>
<accession>A0A931E313</accession>
<dbReference type="PANTHER" id="PTHR13947:SF37">
    <property type="entry name" value="LD18367P"/>
    <property type="match status" value="1"/>
</dbReference>
<dbReference type="InterPro" id="IPR016181">
    <property type="entry name" value="Acyl_CoA_acyltransferase"/>
</dbReference>